<gene>
    <name evidence="1" type="ORF">ACFL2Z_05555</name>
</gene>
<dbReference type="EMBL" id="JBHPEI010000127">
    <property type="protein sequence ID" value="MFC1800350.1"/>
    <property type="molecule type" value="Genomic_DNA"/>
</dbReference>
<protein>
    <submittedName>
        <fullName evidence="1">T9SS type A sorting domain-containing protein</fullName>
    </submittedName>
</protein>
<evidence type="ECO:0000313" key="1">
    <source>
        <dbReference type="EMBL" id="MFC1800350.1"/>
    </source>
</evidence>
<dbReference type="InterPro" id="IPR013783">
    <property type="entry name" value="Ig-like_fold"/>
</dbReference>
<feature type="non-terminal residue" evidence="1">
    <location>
        <position position="1"/>
    </location>
</feature>
<evidence type="ECO:0000313" key="2">
    <source>
        <dbReference type="Proteomes" id="UP001594288"/>
    </source>
</evidence>
<comment type="caution">
    <text evidence="1">The sequence shown here is derived from an EMBL/GenBank/DDBJ whole genome shotgun (WGS) entry which is preliminary data.</text>
</comment>
<keyword evidence="2" id="KW-1185">Reference proteome</keyword>
<proteinExistence type="predicted"/>
<name>A0ABV6YQK4_UNCEI</name>
<dbReference type="InterPro" id="IPR026444">
    <property type="entry name" value="Secre_tail"/>
</dbReference>
<organism evidence="1 2">
    <name type="scientific">Eiseniibacteriota bacterium</name>
    <dbReference type="NCBI Taxonomy" id="2212470"/>
    <lineage>
        <taxon>Bacteria</taxon>
        <taxon>Candidatus Eiseniibacteriota</taxon>
    </lineage>
</organism>
<dbReference type="Proteomes" id="UP001594288">
    <property type="component" value="Unassembled WGS sequence"/>
</dbReference>
<reference evidence="1 2" key="1">
    <citation type="submission" date="2024-09" db="EMBL/GenBank/DDBJ databases">
        <authorList>
            <person name="D'Angelo T."/>
        </authorList>
    </citation>
    <scope>NUCLEOTIDE SEQUENCE [LARGE SCALE GENOMIC DNA]</scope>
    <source>
        <strain evidence="1">SAG AM-311-F02</strain>
    </source>
</reference>
<sequence>TIVTGEPNDGIFSWLVDVAPTTQARVRVIAHDTAANIGVDESDADFIIYDGEPPMVAVIQPNGGENYAVDSFFDIMWNATDNIGVTSVDILLSSDGGATYPHTIATGESNDGIFSWLVDVAPTTQARVRVIAYDAAANVGADESDADFTIYDAEPPVVTVDQPDGGEYYAVDSFFDILWTATDNIGVTSIDILLSSDGGATYPHTIATGEANDGIFSWLVDVAPTTQARIRVIAYDAAGNVGADESNGDFTLYDGEPPVVTVIQPNGGENYAVDSFFDIMWTATDNIGVTSIDILLSSDGGATYPHTIATGEPNDGIFSWLVDVAPTTQARIRVIAHDAAGNVGVDESNGDFTLYDGEPPVVTVIQPNGGENYAVDSFFDIMWTATDDIGVTSIDILLSSDGGATYPHTIVTGEPNDGIFSWLVDVAPTTQARIRVIAYDAAANAGADESDADFEIYDAEPPLVTVTQPNGGENWAVDSFFDIMWTATDNIGVTSIDILLSSDGGATYPHTIATGEPNDGIFSWLVDVAPTTQARVMVIAYDAAGNVGDDWSNADFTIYDDEPPQVTVVQPNGGEVWDIDSFFDIMWNATDDIGVTSIDILLSSDGGATYPHTIATGEPNDGIFSWLVDAAPTTQARVKVIAHDAAANFGEDESDSDFEIYDPAAGVDITGDIPLSAVITGNSPNPFAETTEIRFGIPVDGRARLAVYDVSGREVDLVMDQVLPAGYHSVDWRNGENLSMGLYFIKLRTGSQEVTHKVVISR</sequence>
<dbReference type="Gene3D" id="2.60.40.10">
    <property type="entry name" value="Immunoglobulins"/>
    <property type="match status" value="5"/>
</dbReference>
<accession>A0ABV6YQK4</accession>
<dbReference type="Gene3D" id="2.60.40.4070">
    <property type="match status" value="1"/>
</dbReference>
<dbReference type="NCBIfam" id="TIGR04183">
    <property type="entry name" value="Por_Secre_tail"/>
    <property type="match status" value="1"/>
</dbReference>